<accession>A0A1G1ZK48</accession>
<name>A0A1G1ZK48_9BACT</name>
<protein>
    <recommendedName>
        <fullName evidence="1">Transcriptional repressor PaaX-like central Cas2-like domain-containing protein</fullName>
    </recommendedName>
</protein>
<dbReference type="STRING" id="1798404.A3B92_03585"/>
<evidence type="ECO:0000313" key="2">
    <source>
        <dbReference type="EMBL" id="OGY64207.1"/>
    </source>
</evidence>
<dbReference type="Proteomes" id="UP000177960">
    <property type="component" value="Unassembled WGS sequence"/>
</dbReference>
<evidence type="ECO:0000259" key="1">
    <source>
        <dbReference type="Pfam" id="PF20803"/>
    </source>
</evidence>
<organism evidence="2 3">
    <name type="scientific">Candidatus Harrisonbacteria bacterium RIFCSPHIGHO2_02_FULL_42_16</name>
    <dbReference type="NCBI Taxonomy" id="1798404"/>
    <lineage>
        <taxon>Bacteria</taxon>
        <taxon>Candidatus Harrisoniibacteriota</taxon>
    </lineage>
</organism>
<dbReference type="InterPro" id="IPR048846">
    <property type="entry name" value="PaaX-like_central"/>
</dbReference>
<dbReference type="AlphaFoldDB" id="A0A1G1ZK48"/>
<proteinExistence type="predicted"/>
<gene>
    <name evidence="2" type="ORF">A3B92_03585</name>
</gene>
<feature type="domain" description="Transcriptional repressor PaaX-like central Cas2-like" evidence="1">
    <location>
        <begin position="128"/>
        <end position="189"/>
    </location>
</feature>
<dbReference type="Pfam" id="PF20803">
    <property type="entry name" value="PaaX_M"/>
    <property type="match status" value="1"/>
</dbReference>
<evidence type="ECO:0000313" key="3">
    <source>
        <dbReference type="Proteomes" id="UP000177960"/>
    </source>
</evidence>
<dbReference type="EMBL" id="MHJG01000007">
    <property type="protein sequence ID" value="OGY64207.1"/>
    <property type="molecule type" value="Genomic_DNA"/>
</dbReference>
<comment type="caution">
    <text evidence="2">The sequence shown here is derived from an EMBL/GenBank/DDBJ whole genome shotgun (WGS) entry which is preliminary data.</text>
</comment>
<reference evidence="2 3" key="1">
    <citation type="journal article" date="2016" name="Nat. Commun.">
        <title>Thousands of microbial genomes shed light on interconnected biogeochemical processes in an aquifer system.</title>
        <authorList>
            <person name="Anantharaman K."/>
            <person name="Brown C.T."/>
            <person name="Hug L.A."/>
            <person name="Sharon I."/>
            <person name="Castelle C.J."/>
            <person name="Probst A.J."/>
            <person name="Thomas B.C."/>
            <person name="Singh A."/>
            <person name="Wilkins M.J."/>
            <person name="Karaoz U."/>
            <person name="Brodie E.L."/>
            <person name="Williams K.H."/>
            <person name="Hubbard S.S."/>
            <person name="Banfield J.F."/>
        </authorList>
    </citation>
    <scope>NUCLEOTIDE SEQUENCE [LARGE SCALE GENOMIC DNA]</scope>
</reference>
<sequence>MRIFVNNKTRRILEELRHHARAAKEIFEEIFPHNPDTFKVTKRLLGYMTPPRKPNFHELKRIEENKFYALLSKLRTQGIVKKRGVGARALFNLTNNGLKKLIRYAEQKERINIPKKIYNKKKTKDDILIIFDIPEVFKQYRNWIRYQLSLFGFEMLQKSVWIGNYEIPADFIHDLREYNMLQYIHIFKVIKKRSI</sequence>